<proteinExistence type="predicted"/>
<reference evidence="1" key="1">
    <citation type="submission" date="2022-03" db="EMBL/GenBank/DDBJ databases">
        <authorList>
            <person name="Lindestad O."/>
        </authorList>
    </citation>
    <scope>NUCLEOTIDE SEQUENCE</scope>
</reference>
<evidence type="ECO:0000313" key="1">
    <source>
        <dbReference type="EMBL" id="CAH2230211.1"/>
    </source>
</evidence>
<name>A0A8S4R2W5_9NEOP</name>
<evidence type="ECO:0000313" key="2">
    <source>
        <dbReference type="Proteomes" id="UP000838756"/>
    </source>
</evidence>
<dbReference type="Proteomes" id="UP000838756">
    <property type="component" value="Unassembled WGS sequence"/>
</dbReference>
<dbReference type="AlphaFoldDB" id="A0A8S4R2W5"/>
<gene>
    <name evidence="1" type="primary">jg7917</name>
    <name evidence="1" type="ORF">PAEG_LOCUS9465</name>
</gene>
<protein>
    <submittedName>
        <fullName evidence="1">Jg7917 protein</fullName>
    </submittedName>
</protein>
<accession>A0A8S4R2W5</accession>
<comment type="caution">
    <text evidence="1">The sequence shown here is derived from an EMBL/GenBank/DDBJ whole genome shotgun (WGS) entry which is preliminary data.</text>
</comment>
<dbReference type="EMBL" id="CAKXAJ010024784">
    <property type="protein sequence ID" value="CAH2230211.1"/>
    <property type="molecule type" value="Genomic_DNA"/>
</dbReference>
<organism evidence="1 2">
    <name type="scientific">Pararge aegeria aegeria</name>
    <dbReference type="NCBI Taxonomy" id="348720"/>
    <lineage>
        <taxon>Eukaryota</taxon>
        <taxon>Metazoa</taxon>
        <taxon>Ecdysozoa</taxon>
        <taxon>Arthropoda</taxon>
        <taxon>Hexapoda</taxon>
        <taxon>Insecta</taxon>
        <taxon>Pterygota</taxon>
        <taxon>Neoptera</taxon>
        <taxon>Endopterygota</taxon>
        <taxon>Lepidoptera</taxon>
        <taxon>Glossata</taxon>
        <taxon>Ditrysia</taxon>
        <taxon>Papilionoidea</taxon>
        <taxon>Nymphalidae</taxon>
        <taxon>Satyrinae</taxon>
        <taxon>Satyrini</taxon>
        <taxon>Parargina</taxon>
        <taxon>Pararge</taxon>
    </lineage>
</organism>
<sequence>MGTAELLSVQNLFICPSHDPKWKLSRNTVRGKNVLVKETVEEYLASSSLGEICFCNIIIISPLLAHYRARVSSQNDQGIGRSLLRWPSADWWTSHAINNDTQDSQACRFPHDVFLHPLKQVIHITPKN</sequence>
<dbReference type="OrthoDB" id="10598758at2759"/>
<keyword evidence="2" id="KW-1185">Reference proteome</keyword>